<dbReference type="Gene3D" id="3.40.430.10">
    <property type="entry name" value="Dihydrofolate Reductase, subunit A"/>
    <property type="match status" value="1"/>
</dbReference>
<dbReference type="GO" id="GO:0009231">
    <property type="term" value="P:riboflavin biosynthetic process"/>
    <property type="evidence" value="ECO:0007669"/>
    <property type="project" value="InterPro"/>
</dbReference>
<dbReference type="AlphaFoldDB" id="A0A222FGP5"/>
<dbReference type="RefSeq" id="WP_094058865.1">
    <property type="nucleotide sequence ID" value="NZ_CP022530.1"/>
</dbReference>
<reference evidence="2 3" key="1">
    <citation type="submission" date="2017-07" db="EMBL/GenBank/DDBJ databases">
        <title>Annotated genome sequence of Bacterioplanes sanyensis isolated from Red Sea.</title>
        <authorList>
            <person name="Rehman Z.U."/>
        </authorList>
    </citation>
    <scope>NUCLEOTIDE SEQUENCE [LARGE SCALE GENOMIC DNA]</scope>
    <source>
        <strain evidence="2 3">NV9</strain>
    </source>
</reference>
<evidence type="ECO:0000313" key="2">
    <source>
        <dbReference type="EMBL" id="ASP37654.1"/>
    </source>
</evidence>
<dbReference type="Pfam" id="PF01872">
    <property type="entry name" value="RibD_C"/>
    <property type="match status" value="1"/>
</dbReference>
<dbReference type="SUPFAM" id="SSF53597">
    <property type="entry name" value="Dihydrofolate reductase-like"/>
    <property type="match status" value="1"/>
</dbReference>
<protein>
    <submittedName>
        <fullName evidence="2">Deaminase</fullName>
    </submittedName>
</protein>
<keyword evidence="3" id="KW-1185">Reference proteome</keyword>
<dbReference type="OrthoDB" id="9782335at2"/>
<sequence>MQCSVFIATSVDGFIAKADGEIDWLSLAHLEGEDYGYQVFADSTDVLVMGRNSFEKVMSFPQWPYGDKPVVVVSRGLRELPADAPPSVELSREQPQALAAGLQQRGFQRVYLDGGQLIQSFLAAGLIDDMVLTTLPITLGSGIPLFAAATLPDQVSHEQRWQLLSHQIYSNGVLQRCYKKA</sequence>
<dbReference type="InterPro" id="IPR002734">
    <property type="entry name" value="RibDG_C"/>
</dbReference>
<dbReference type="Proteomes" id="UP000202440">
    <property type="component" value="Chromosome"/>
</dbReference>
<gene>
    <name evidence="2" type="ORF">CHH28_02745</name>
</gene>
<evidence type="ECO:0000259" key="1">
    <source>
        <dbReference type="Pfam" id="PF01872"/>
    </source>
</evidence>
<dbReference type="KEGG" id="bsan:CHH28_02745"/>
<accession>A0A222FGP5</accession>
<dbReference type="InterPro" id="IPR024072">
    <property type="entry name" value="DHFR-like_dom_sf"/>
</dbReference>
<dbReference type="EMBL" id="CP022530">
    <property type="protein sequence ID" value="ASP37654.1"/>
    <property type="molecule type" value="Genomic_DNA"/>
</dbReference>
<evidence type="ECO:0000313" key="3">
    <source>
        <dbReference type="Proteomes" id="UP000202440"/>
    </source>
</evidence>
<organism evidence="2 3">
    <name type="scientific">Bacterioplanes sanyensis</name>
    <dbReference type="NCBI Taxonomy" id="1249553"/>
    <lineage>
        <taxon>Bacteria</taxon>
        <taxon>Pseudomonadati</taxon>
        <taxon>Pseudomonadota</taxon>
        <taxon>Gammaproteobacteria</taxon>
        <taxon>Oceanospirillales</taxon>
        <taxon>Oceanospirillaceae</taxon>
        <taxon>Bacterioplanes</taxon>
    </lineage>
</organism>
<dbReference type="PANTHER" id="PTHR38011:SF11">
    <property type="entry name" value="2,5-DIAMINO-6-RIBOSYLAMINO-4(3H)-PYRIMIDINONE 5'-PHOSPHATE REDUCTASE"/>
    <property type="match status" value="1"/>
</dbReference>
<dbReference type="PANTHER" id="PTHR38011">
    <property type="entry name" value="DIHYDROFOLATE REDUCTASE FAMILY PROTEIN (AFU_ORTHOLOGUE AFUA_8G06820)"/>
    <property type="match status" value="1"/>
</dbReference>
<name>A0A222FGP5_9GAMM</name>
<feature type="domain" description="Bacterial bifunctional deaminase-reductase C-terminal" evidence="1">
    <location>
        <begin position="5"/>
        <end position="174"/>
    </location>
</feature>
<dbReference type="GO" id="GO:0008703">
    <property type="term" value="F:5-amino-6-(5-phosphoribosylamino)uracil reductase activity"/>
    <property type="evidence" value="ECO:0007669"/>
    <property type="project" value="InterPro"/>
</dbReference>
<proteinExistence type="predicted"/>
<dbReference type="InterPro" id="IPR050765">
    <property type="entry name" value="Riboflavin_Biosynth_HTPR"/>
</dbReference>